<dbReference type="EMBL" id="GBRH01245366">
    <property type="protein sequence ID" value="JAD52529.1"/>
    <property type="molecule type" value="Transcribed_RNA"/>
</dbReference>
<protein>
    <submittedName>
        <fullName evidence="1">Uncharacterized protein</fullName>
    </submittedName>
</protein>
<name>A0A0A9ALG4_ARUDO</name>
<evidence type="ECO:0000313" key="1">
    <source>
        <dbReference type="EMBL" id="JAD52529.1"/>
    </source>
</evidence>
<reference evidence="1" key="2">
    <citation type="journal article" date="2015" name="Data Brief">
        <title>Shoot transcriptome of the giant reed, Arundo donax.</title>
        <authorList>
            <person name="Barrero R.A."/>
            <person name="Guerrero F.D."/>
            <person name="Moolhuijzen P."/>
            <person name="Goolsby J.A."/>
            <person name="Tidwell J."/>
            <person name="Bellgard S.E."/>
            <person name="Bellgard M.I."/>
        </authorList>
    </citation>
    <scope>NUCLEOTIDE SEQUENCE</scope>
    <source>
        <tissue evidence="1">Shoot tissue taken approximately 20 cm above the soil surface</tissue>
    </source>
</reference>
<organism evidence="1">
    <name type="scientific">Arundo donax</name>
    <name type="common">Giant reed</name>
    <name type="synonym">Donax arundinaceus</name>
    <dbReference type="NCBI Taxonomy" id="35708"/>
    <lineage>
        <taxon>Eukaryota</taxon>
        <taxon>Viridiplantae</taxon>
        <taxon>Streptophyta</taxon>
        <taxon>Embryophyta</taxon>
        <taxon>Tracheophyta</taxon>
        <taxon>Spermatophyta</taxon>
        <taxon>Magnoliopsida</taxon>
        <taxon>Liliopsida</taxon>
        <taxon>Poales</taxon>
        <taxon>Poaceae</taxon>
        <taxon>PACMAD clade</taxon>
        <taxon>Arundinoideae</taxon>
        <taxon>Arundineae</taxon>
        <taxon>Arundo</taxon>
    </lineage>
</organism>
<sequence>MYVYSVSVSIFF</sequence>
<proteinExistence type="predicted"/>
<reference evidence="1" key="1">
    <citation type="submission" date="2014-09" db="EMBL/GenBank/DDBJ databases">
        <authorList>
            <person name="Magalhaes I.L.F."/>
            <person name="Oliveira U."/>
            <person name="Santos F.R."/>
            <person name="Vidigal T.H.D.A."/>
            <person name="Brescovit A.D."/>
            <person name="Santos A.J."/>
        </authorList>
    </citation>
    <scope>NUCLEOTIDE SEQUENCE</scope>
    <source>
        <tissue evidence="1">Shoot tissue taken approximately 20 cm above the soil surface</tissue>
    </source>
</reference>
<accession>A0A0A9ALG4</accession>